<feature type="transmembrane region" description="Helical" evidence="8">
    <location>
        <begin position="470"/>
        <end position="498"/>
    </location>
</feature>
<feature type="domain" description="ABC3 transporter permease C-terminal" evidence="9">
    <location>
        <begin position="313"/>
        <end position="426"/>
    </location>
</feature>
<accession>A0ABY4R1T9</accession>
<keyword evidence="3 8" id="KW-0812">Transmembrane</keyword>
<keyword evidence="5 8" id="KW-0472">Membrane</keyword>
<feature type="transmembrane region" description="Helical" evidence="8">
    <location>
        <begin position="362"/>
        <end position="382"/>
    </location>
</feature>
<evidence type="ECO:0000256" key="4">
    <source>
        <dbReference type="ARBA" id="ARBA00022989"/>
    </source>
</evidence>
<evidence type="ECO:0000313" key="10">
    <source>
        <dbReference type="EMBL" id="UQX89898.1"/>
    </source>
</evidence>
<evidence type="ECO:0000256" key="3">
    <source>
        <dbReference type="ARBA" id="ARBA00022692"/>
    </source>
</evidence>
<dbReference type="RefSeq" id="WP_249773793.1">
    <property type="nucleotide sequence ID" value="NZ_CP097332.1"/>
</dbReference>
<feature type="transmembrane region" description="Helical" evidence="8">
    <location>
        <begin position="519"/>
        <end position="542"/>
    </location>
</feature>
<evidence type="ECO:0000256" key="5">
    <source>
        <dbReference type="ARBA" id="ARBA00023136"/>
    </source>
</evidence>
<comment type="subcellular location">
    <subcellularLocation>
        <location evidence="1">Cell membrane</location>
        <topology evidence="1">Multi-pass membrane protein</topology>
    </subcellularLocation>
</comment>
<feature type="transmembrane region" description="Helical" evidence="8">
    <location>
        <begin position="50"/>
        <end position="70"/>
    </location>
</feature>
<evidence type="ECO:0000256" key="7">
    <source>
        <dbReference type="SAM" id="MobiDB-lite"/>
    </source>
</evidence>
<feature type="compositionally biased region" description="Low complexity" evidence="7">
    <location>
        <begin position="1"/>
        <end position="15"/>
    </location>
</feature>
<feature type="transmembrane region" description="Helical" evidence="8">
    <location>
        <begin position="402"/>
        <end position="421"/>
    </location>
</feature>
<gene>
    <name evidence="10" type="ORF">M6D93_07805</name>
</gene>
<keyword evidence="11" id="KW-1185">Reference proteome</keyword>
<feature type="transmembrane region" description="Helical" evidence="8">
    <location>
        <begin position="307"/>
        <end position="332"/>
    </location>
</feature>
<dbReference type="Proteomes" id="UP001056336">
    <property type="component" value="Chromosome"/>
</dbReference>
<evidence type="ECO:0000313" key="11">
    <source>
        <dbReference type="Proteomes" id="UP001056336"/>
    </source>
</evidence>
<reference evidence="10" key="2">
    <citation type="submission" date="2022-05" db="EMBL/GenBank/DDBJ databases">
        <authorList>
            <person name="Kim J.-S."/>
            <person name="Lee K."/>
            <person name="Suh M."/>
            <person name="Eom M."/>
            <person name="Kim J.-S."/>
            <person name="Kim D.-S."/>
            <person name="Ko S.-H."/>
            <person name="Shin Y."/>
            <person name="Lee J.-S."/>
        </authorList>
    </citation>
    <scope>NUCLEOTIDE SEQUENCE</scope>
    <source>
        <strain evidence="10">N237</strain>
    </source>
</reference>
<protein>
    <submittedName>
        <fullName evidence="10">FtsX-like permease family protein</fullName>
    </submittedName>
</protein>
<reference evidence="10" key="1">
    <citation type="journal article" date="2018" name="Int. J. Syst. Evol. Microbiol.">
        <title>Jatrophihabitans telluris sp. nov., isolated from sediment soil of lava forest wetlands and the emended description of the genus Jatrophihabitans.</title>
        <authorList>
            <person name="Lee K.C."/>
            <person name="Suh M.K."/>
            <person name="Eom M.K."/>
            <person name="Kim K.K."/>
            <person name="Kim J.S."/>
            <person name="Kim D.S."/>
            <person name="Ko S.H."/>
            <person name="Shin Y.K."/>
            <person name="Lee J.S."/>
        </authorList>
    </citation>
    <scope>NUCLEOTIDE SEQUENCE</scope>
    <source>
        <strain evidence="10">N237</strain>
    </source>
</reference>
<evidence type="ECO:0000256" key="1">
    <source>
        <dbReference type="ARBA" id="ARBA00004651"/>
    </source>
</evidence>
<comment type="similarity">
    <text evidence="6">Belongs to the ABC-4 integral membrane protein family.</text>
</comment>
<feature type="transmembrane region" description="Helical" evidence="8">
    <location>
        <begin position="851"/>
        <end position="874"/>
    </location>
</feature>
<dbReference type="PANTHER" id="PTHR30572:SF4">
    <property type="entry name" value="ABC TRANSPORTER PERMEASE YTRF"/>
    <property type="match status" value="1"/>
</dbReference>
<feature type="transmembrane region" description="Helical" evidence="8">
    <location>
        <begin position="442"/>
        <end position="464"/>
    </location>
</feature>
<dbReference type="Pfam" id="PF02687">
    <property type="entry name" value="FtsX"/>
    <property type="match status" value="2"/>
</dbReference>
<feature type="transmembrane region" description="Helical" evidence="8">
    <location>
        <begin position="798"/>
        <end position="824"/>
    </location>
</feature>
<feature type="transmembrane region" description="Helical" evidence="8">
    <location>
        <begin position="901"/>
        <end position="923"/>
    </location>
</feature>
<evidence type="ECO:0000259" key="9">
    <source>
        <dbReference type="Pfam" id="PF02687"/>
    </source>
</evidence>
<evidence type="ECO:0000256" key="8">
    <source>
        <dbReference type="SAM" id="Phobius"/>
    </source>
</evidence>
<feature type="region of interest" description="Disordered" evidence="7">
    <location>
        <begin position="1"/>
        <end position="27"/>
    </location>
</feature>
<dbReference type="InterPro" id="IPR003838">
    <property type="entry name" value="ABC3_permease_C"/>
</dbReference>
<feature type="domain" description="ABC3 transporter permease C-terminal" evidence="9">
    <location>
        <begin position="802"/>
        <end position="925"/>
    </location>
</feature>
<dbReference type="PANTHER" id="PTHR30572">
    <property type="entry name" value="MEMBRANE COMPONENT OF TRANSPORTER-RELATED"/>
    <property type="match status" value="1"/>
</dbReference>
<dbReference type="InterPro" id="IPR050250">
    <property type="entry name" value="Macrolide_Exporter_MacB"/>
</dbReference>
<keyword evidence="4 8" id="KW-1133">Transmembrane helix</keyword>
<dbReference type="EMBL" id="CP097332">
    <property type="protein sequence ID" value="UQX89898.1"/>
    <property type="molecule type" value="Genomic_DNA"/>
</dbReference>
<keyword evidence="2" id="KW-1003">Cell membrane</keyword>
<proteinExistence type="inferred from homology"/>
<evidence type="ECO:0000256" key="2">
    <source>
        <dbReference type="ARBA" id="ARBA00022475"/>
    </source>
</evidence>
<organism evidence="10 11">
    <name type="scientific">Jatrophihabitans telluris</name>
    <dbReference type="NCBI Taxonomy" id="2038343"/>
    <lineage>
        <taxon>Bacteria</taxon>
        <taxon>Bacillati</taxon>
        <taxon>Actinomycetota</taxon>
        <taxon>Actinomycetes</taxon>
        <taxon>Jatrophihabitantales</taxon>
        <taxon>Jatrophihabitantaceae</taxon>
        <taxon>Jatrophihabitans</taxon>
    </lineage>
</organism>
<evidence type="ECO:0000256" key="6">
    <source>
        <dbReference type="ARBA" id="ARBA00038076"/>
    </source>
</evidence>
<sequence length="936" mass="96380">MSAIAPPAPGGSHSPAPAPARPPRRPGVAARRALLRMGWRTVRRNRLRSVLIIVLITFPVTVVAAADVFARSNPLSPLQAVASRMGDADAKVTFTGAHVEQDVLGDSYSGRLNEGETLRTIGSAGEIRSLLPTASVTQVNSTDVLVNTAAGALHVSIVEQDLGDAAIRPALTRTSGRWATATGQAVISDKLARDAHLDIGATMSLRGTVAGGGANQLTVVGIVHDVYQGAEDQAWVTSATTARLGLALDQSTARWLVTSAGGVSWADVLRLNEAGYLVSSRAVILNPPPKSAVAYFQHQRTSASARLALTIFVAVGLVILQLALLAGPAFAVSARRRQRDMALLAAVGGTRRQLARSMLSEGLVLGVLASLLGILLGIGTAVVLRAEHAGVLGPLRLRPLELAAIALLGVVSALAGALLPARWASRVDVVAALAGRRGATKAPWRSSVLGVIAAGLGLILSIIGTRRLDALWILPGIALCELGILALTPGLLSVAALAGPRLPVSIRIAVRDASRNRTAAVPALAAVLAATTAAVSIAIFAASTAARDRAMYTPALPPGGVLVQLGTDLPFNAGSAASTAATEQTLASARRALEQYLPTSQSATISAAGCGPMARADTCTAVTVSRPADQACGAQPGSSLPPAADARRCGGVIYSRPTLLDSSVVIDPGDLFLLTGVHDPAAERALASGSVVVASALDQHGGQASLELDQVTPDGKMNPLRMVTLNATVLRSGFSSGVGLFLTPQTALRIGLRPTPLAVVAHLTRPATATEEQAVTAALADHRLSPQFERGYSDQQGWIILIALGVAVTVAAGATALATSLAMVDSRPDLATLWAVGAPLSTRRRLSMARAAVVGVIGALLGTLLGFVPPWMVIWAERGQAHKDFGGSATVVDPHPFAVPWWPNIIGTAVLVPLVAVLIAALMTRSRPEYRQSTPG</sequence>
<name>A0ABY4R1T9_9ACTN</name>